<reference evidence="1 2" key="1">
    <citation type="submission" date="2024-09" db="EMBL/GenBank/DDBJ databases">
        <authorList>
            <person name="Sun Q."/>
            <person name="Mori K."/>
        </authorList>
    </citation>
    <scope>NUCLEOTIDE SEQUENCE [LARGE SCALE GENOMIC DNA]</scope>
    <source>
        <strain evidence="1 2">JCM 9767</strain>
    </source>
</reference>
<comment type="caution">
    <text evidence="1">The sequence shown here is derived from an EMBL/GenBank/DDBJ whole genome shotgun (WGS) entry which is preliminary data.</text>
</comment>
<dbReference type="RefSeq" id="WP_380956880.1">
    <property type="nucleotide sequence ID" value="NZ_JBHMDI010000141.1"/>
</dbReference>
<dbReference type="EMBL" id="JBHMDI010000141">
    <property type="protein sequence ID" value="MFB9351860.1"/>
    <property type="molecule type" value="Genomic_DNA"/>
</dbReference>
<dbReference type="InterPro" id="IPR027417">
    <property type="entry name" value="P-loop_NTPase"/>
</dbReference>
<sequence length="133" mass="14756">MTGCDLHNEGVLSPEEPLKAHALFQMITRPNRTRVSPTGFVKTSGAVVDYTDLTEEVQRAVVDPATSKGAGKGGGFVNDVTEPVAESRTTLARIENPSRTRTVWTWLHSSPWTAFIDEFKQRRRSRCLVRLSA</sequence>
<keyword evidence="2" id="KW-1185">Reference proteome</keyword>
<evidence type="ECO:0000313" key="1">
    <source>
        <dbReference type="EMBL" id="MFB9351860.1"/>
    </source>
</evidence>
<organism evidence="1 2">
    <name type="scientific">Streptomyces heliomycini</name>
    <dbReference type="NCBI Taxonomy" id="284032"/>
    <lineage>
        <taxon>Bacteria</taxon>
        <taxon>Bacillati</taxon>
        <taxon>Actinomycetota</taxon>
        <taxon>Actinomycetes</taxon>
        <taxon>Kitasatosporales</taxon>
        <taxon>Streptomycetaceae</taxon>
        <taxon>Streptomyces</taxon>
    </lineage>
</organism>
<dbReference type="Gene3D" id="3.40.50.300">
    <property type="entry name" value="P-loop containing nucleotide triphosphate hydrolases"/>
    <property type="match status" value="1"/>
</dbReference>
<accession>A0ABV5LI67</accession>
<evidence type="ECO:0000313" key="2">
    <source>
        <dbReference type="Proteomes" id="UP001589753"/>
    </source>
</evidence>
<name>A0ABV5LI67_9ACTN</name>
<proteinExistence type="predicted"/>
<protein>
    <submittedName>
        <fullName evidence="1">Uncharacterized protein</fullName>
    </submittedName>
</protein>
<gene>
    <name evidence="1" type="ORF">ACFFUA_31335</name>
</gene>
<dbReference type="Proteomes" id="UP001589753">
    <property type="component" value="Unassembled WGS sequence"/>
</dbReference>